<gene>
    <name evidence="1" type="ORF">DFP72DRAFT_863004</name>
</gene>
<evidence type="ECO:0000313" key="1">
    <source>
        <dbReference type="EMBL" id="KAF6741158.1"/>
    </source>
</evidence>
<dbReference type="AlphaFoldDB" id="A0A8H6H876"/>
<organism evidence="1 2">
    <name type="scientific">Ephemerocybe angulata</name>
    <dbReference type="NCBI Taxonomy" id="980116"/>
    <lineage>
        <taxon>Eukaryota</taxon>
        <taxon>Fungi</taxon>
        <taxon>Dikarya</taxon>
        <taxon>Basidiomycota</taxon>
        <taxon>Agaricomycotina</taxon>
        <taxon>Agaricomycetes</taxon>
        <taxon>Agaricomycetidae</taxon>
        <taxon>Agaricales</taxon>
        <taxon>Agaricineae</taxon>
        <taxon>Psathyrellaceae</taxon>
        <taxon>Ephemerocybe</taxon>
    </lineage>
</organism>
<evidence type="ECO:0000313" key="2">
    <source>
        <dbReference type="Proteomes" id="UP000521943"/>
    </source>
</evidence>
<protein>
    <submittedName>
        <fullName evidence="1">Uncharacterized protein</fullName>
    </submittedName>
</protein>
<proteinExistence type="predicted"/>
<name>A0A8H6H876_9AGAR</name>
<reference evidence="1 2" key="1">
    <citation type="submission" date="2020-07" db="EMBL/GenBank/DDBJ databases">
        <title>Comparative genomics of pyrophilous fungi reveals a link between fire events and developmental genes.</title>
        <authorList>
            <consortium name="DOE Joint Genome Institute"/>
            <person name="Steindorff A.S."/>
            <person name="Carver A."/>
            <person name="Calhoun S."/>
            <person name="Stillman K."/>
            <person name="Liu H."/>
            <person name="Lipzen A."/>
            <person name="Pangilinan J."/>
            <person name="Labutti K."/>
            <person name="Bruns T.D."/>
            <person name="Grigoriev I.V."/>
        </authorList>
    </citation>
    <scope>NUCLEOTIDE SEQUENCE [LARGE SCALE GENOMIC DNA]</scope>
    <source>
        <strain evidence="1 2">CBS 144469</strain>
    </source>
</reference>
<dbReference type="Proteomes" id="UP000521943">
    <property type="component" value="Unassembled WGS sequence"/>
</dbReference>
<accession>A0A8H6H876</accession>
<keyword evidence="2" id="KW-1185">Reference proteome</keyword>
<dbReference type="EMBL" id="JACGCI010000283">
    <property type="protein sequence ID" value="KAF6741158.1"/>
    <property type="molecule type" value="Genomic_DNA"/>
</dbReference>
<sequence length="216" mass="24567">MRAAFQGYTGNSAQKKVYGKSLAYEIGLVSAVSSERWKGGFWREKHATGCPIGEERIVRDSEWGKATIGWGNYLLLKADECSRWMMWRCWRPWETRHTGGVEVVAYGWLSRAVKNWRIEQTLIHNEETLTRKIQYSSDQCRTTPIAIRLRFERTLDMAATLGVPTQTAPSPSTPTLPTPSLTANVLRLGRVLKPLERTLPPDRPELLRVAKVVIEV</sequence>
<comment type="caution">
    <text evidence="1">The sequence shown here is derived from an EMBL/GenBank/DDBJ whole genome shotgun (WGS) entry which is preliminary data.</text>
</comment>